<dbReference type="Pfam" id="PF00122">
    <property type="entry name" value="E1-E2_ATPase"/>
    <property type="match status" value="1"/>
</dbReference>
<dbReference type="SUPFAM" id="SSF81653">
    <property type="entry name" value="Calcium ATPase, transduction domain A"/>
    <property type="match status" value="1"/>
</dbReference>
<evidence type="ECO:0000256" key="5">
    <source>
        <dbReference type="ARBA" id="ARBA00022741"/>
    </source>
</evidence>
<evidence type="ECO:0000313" key="14">
    <source>
        <dbReference type="Proteomes" id="UP001595696"/>
    </source>
</evidence>
<evidence type="ECO:0000256" key="11">
    <source>
        <dbReference type="RuleBase" id="RU362081"/>
    </source>
</evidence>
<comment type="subcellular location">
    <subcellularLocation>
        <location evidence="1">Cell membrane</location>
        <topology evidence="1">Multi-pass membrane protein</topology>
    </subcellularLocation>
</comment>
<accession>A0ABV8DY75</accession>
<evidence type="ECO:0000313" key="13">
    <source>
        <dbReference type="EMBL" id="MFC3965041.1"/>
    </source>
</evidence>
<keyword evidence="4 11" id="KW-0479">Metal-binding</keyword>
<evidence type="ECO:0000259" key="12">
    <source>
        <dbReference type="Pfam" id="PF00122"/>
    </source>
</evidence>
<feature type="domain" description="P-type ATPase A" evidence="12">
    <location>
        <begin position="130"/>
        <end position="230"/>
    </location>
</feature>
<name>A0ABV8DY75_9NOCA</name>
<evidence type="ECO:0000256" key="9">
    <source>
        <dbReference type="ARBA" id="ARBA00022989"/>
    </source>
</evidence>
<gene>
    <name evidence="13" type="ORF">ACFO0B_23895</name>
</gene>
<dbReference type="InterPro" id="IPR036412">
    <property type="entry name" value="HAD-like_sf"/>
</dbReference>
<dbReference type="PANTHER" id="PTHR43079">
    <property type="entry name" value="PROBABLE CADMIUM/ZINC-TRANSPORTING ATPASE HMA1"/>
    <property type="match status" value="1"/>
</dbReference>
<feature type="transmembrane region" description="Helical" evidence="11">
    <location>
        <begin position="21"/>
        <end position="41"/>
    </location>
</feature>
<evidence type="ECO:0000256" key="2">
    <source>
        <dbReference type="ARBA" id="ARBA00006024"/>
    </source>
</evidence>
<dbReference type="Proteomes" id="UP001595696">
    <property type="component" value="Unassembled WGS sequence"/>
</dbReference>
<keyword evidence="5 11" id="KW-0547">Nucleotide-binding</keyword>
<dbReference type="RefSeq" id="WP_378615289.1">
    <property type="nucleotide sequence ID" value="NZ_JBHSAX010000019.1"/>
</dbReference>
<keyword evidence="11" id="KW-1003">Cell membrane</keyword>
<keyword evidence="3 11" id="KW-0812">Transmembrane</keyword>
<dbReference type="InterPro" id="IPR023298">
    <property type="entry name" value="ATPase_P-typ_TM_dom_sf"/>
</dbReference>
<dbReference type="NCBIfam" id="TIGR01512">
    <property type="entry name" value="ATPase-IB2_Cd"/>
    <property type="match status" value="1"/>
</dbReference>
<evidence type="ECO:0000256" key="1">
    <source>
        <dbReference type="ARBA" id="ARBA00004651"/>
    </source>
</evidence>
<keyword evidence="9 11" id="KW-1133">Transmembrane helix</keyword>
<dbReference type="Gene3D" id="2.70.150.10">
    <property type="entry name" value="Calcium-transporting ATPase, cytoplasmic transduction domain A"/>
    <property type="match status" value="1"/>
</dbReference>
<dbReference type="InterPro" id="IPR027256">
    <property type="entry name" value="P-typ_ATPase_IB"/>
</dbReference>
<evidence type="ECO:0000256" key="7">
    <source>
        <dbReference type="ARBA" id="ARBA00022842"/>
    </source>
</evidence>
<dbReference type="NCBIfam" id="TIGR01525">
    <property type="entry name" value="ATPase-IB_hvy"/>
    <property type="match status" value="1"/>
</dbReference>
<feature type="transmembrane region" description="Helical" evidence="11">
    <location>
        <begin position="250"/>
        <end position="268"/>
    </location>
</feature>
<dbReference type="Gene3D" id="3.40.1110.10">
    <property type="entry name" value="Calcium-transporting ATPase, cytoplasmic domain N"/>
    <property type="match status" value="1"/>
</dbReference>
<dbReference type="InterPro" id="IPR023299">
    <property type="entry name" value="ATPase_P-typ_cyto_dom_N"/>
</dbReference>
<evidence type="ECO:0000256" key="6">
    <source>
        <dbReference type="ARBA" id="ARBA00022840"/>
    </source>
</evidence>
<keyword evidence="14" id="KW-1185">Reference proteome</keyword>
<dbReference type="SUPFAM" id="SSF56784">
    <property type="entry name" value="HAD-like"/>
    <property type="match status" value="1"/>
</dbReference>
<dbReference type="InterPro" id="IPR023214">
    <property type="entry name" value="HAD_sf"/>
</dbReference>
<feature type="transmembrane region" description="Helical" evidence="11">
    <location>
        <begin position="280"/>
        <end position="304"/>
    </location>
</feature>
<dbReference type="Pfam" id="PF00702">
    <property type="entry name" value="Hydrolase"/>
    <property type="match status" value="1"/>
</dbReference>
<evidence type="ECO:0000256" key="10">
    <source>
        <dbReference type="ARBA" id="ARBA00023136"/>
    </source>
</evidence>
<dbReference type="PROSITE" id="PS00154">
    <property type="entry name" value="ATPASE_E1_E2"/>
    <property type="match status" value="1"/>
</dbReference>
<feature type="transmembrane region" description="Helical" evidence="11">
    <location>
        <begin position="578"/>
        <end position="596"/>
    </location>
</feature>
<dbReference type="InterPro" id="IPR051949">
    <property type="entry name" value="Cation_Transport_ATPase"/>
</dbReference>
<evidence type="ECO:0000256" key="4">
    <source>
        <dbReference type="ARBA" id="ARBA00022723"/>
    </source>
</evidence>
<proteinExistence type="inferred from homology"/>
<keyword evidence="8" id="KW-1278">Translocase</keyword>
<dbReference type="SUPFAM" id="SSF81665">
    <property type="entry name" value="Calcium ATPase, transmembrane domain M"/>
    <property type="match status" value="1"/>
</dbReference>
<protein>
    <submittedName>
        <fullName evidence="13">Heavy metal translocating P-type ATPase</fullName>
    </submittedName>
</protein>
<dbReference type="PANTHER" id="PTHR43079:SF1">
    <property type="entry name" value="CADMIUM_ZINC-TRANSPORTING ATPASE HMA1, CHLOROPLASTIC-RELATED"/>
    <property type="match status" value="1"/>
</dbReference>
<sequence length="641" mass="65720">MLSRSSPAAVPVRRTGLLALAEVRWAATALALFLIGLAAQLSGAPQWLWWGFHLACYAAGGWEPGLAGLRALRERTLDVDLLMVVAALGAAAIGQITEGALLIVIFATSGAMEALATARTADSVRGLVDLAPDTATRLGAGGEETVRAADLAVGDVLLVRPGERIAADATVLSGGSEVDQATITGEPLPVDKTAGDEVFAGTSNGTGALRIRVDRRAADSVVARIATLVEEASRTKARTQLFIEKVEQRYSIGMVAVTVAVFVIPLLLGDPVRRALLRAMTFMIVASPCAVVLATMPPLLAAIATAGRHGVLVKSAVVMERLGGTTLVAFDKTGTLTRGAPELVEIVCLLPEFDADAVLRPAASVEVPSEHPLGAAVVRAARSRGLALAEARGFAAQPGHGVEGVVDGRRITVVSPTAFPGLAEVTALQEQGHTAVVVTVDSEPVGVLGIADRTRPEAAAAVAAVTALTGSAPVLLTGDNRVTAERLAAEVGIRDIRAELLPDDKVAAVRELAAAGARVTVVGDGINDAPALAAAHAGIALGGAGSDLTLRTADAIVVRDDLGTVAAVIALSRRARRVVIANLAIAATFIVVLVTWDLAGTLPLPLGVAGHEGSTILVGLNGLRLLRSSAFLSEPRARVRE</sequence>
<dbReference type="EMBL" id="JBHSAX010000019">
    <property type="protein sequence ID" value="MFC3965041.1"/>
    <property type="molecule type" value="Genomic_DNA"/>
</dbReference>
<keyword evidence="7" id="KW-0460">Magnesium</keyword>
<dbReference type="InterPro" id="IPR001757">
    <property type="entry name" value="P_typ_ATPase"/>
</dbReference>
<dbReference type="InterPro" id="IPR008250">
    <property type="entry name" value="ATPase_P-typ_transduc_dom_A_sf"/>
</dbReference>
<keyword evidence="10 11" id="KW-0472">Membrane</keyword>
<reference evidence="14" key="1">
    <citation type="journal article" date="2019" name="Int. J. Syst. Evol. Microbiol.">
        <title>The Global Catalogue of Microorganisms (GCM) 10K type strain sequencing project: providing services to taxonomists for standard genome sequencing and annotation.</title>
        <authorList>
            <consortium name="The Broad Institute Genomics Platform"/>
            <consortium name="The Broad Institute Genome Sequencing Center for Infectious Disease"/>
            <person name="Wu L."/>
            <person name="Ma J."/>
        </authorList>
    </citation>
    <scope>NUCLEOTIDE SEQUENCE [LARGE SCALE GENOMIC DNA]</scope>
    <source>
        <strain evidence="14">CGMCC 4.7330</strain>
    </source>
</reference>
<dbReference type="Gene3D" id="3.40.50.1000">
    <property type="entry name" value="HAD superfamily/HAD-like"/>
    <property type="match status" value="1"/>
</dbReference>
<organism evidence="13 14">
    <name type="scientific">Nocardia jiangsuensis</name>
    <dbReference type="NCBI Taxonomy" id="1691563"/>
    <lineage>
        <taxon>Bacteria</taxon>
        <taxon>Bacillati</taxon>
        <taxon>Actinomycetota</taxon>
        <taxon>Actinomycetes</taxon>
        <taxon>Mycobacteriales</taxon>
        <taxon>Nocardiaceae</taxon>
        <taxon>Nocardia</taxon>
    </lineage>
</organism>
<dbReference type="InterPro" id="IPR059000">
    <property type="entry name" value="ATPase_P-type_domA"/>
</dbReference>
<dbReference type="InterPro" id="IPR018303">
    <property type="entry name" value="ATPase_P-typ_P_site"/>
</dbReference>
<evidence type="ECO:0000256" key="8">
    <source>
        <dbReference type="ARBA" id="ARBA00022967"/>
    </source>
</evidence>
<keyword evidence="6 11" id="KW-0067">ATP-binding</keyword>
<dbReference type="PRINTS" id="PR00119">
    <property type="entry name" value="CATATPASE"/>
</dbReference>
<evidence type="ECO:0000256" key="3">
    <source>
        <dbReference type="ARBA" id="ARBA00022692"/>
    </source>
</evidence>
<comment type="similarity">
    <text evidence="2 11">Belongs to the cation transport ATPase (P-type) (TC 3.A.3) family. Type IB subfamily.</text>
</comment>
<dbReference type="NCBIfam" id="TIGR01494">
    <property type="entry name" value="ATPase_P-type"/>
    <property type="match status" value="1"/>
</dbReference>
<comment type="caution">
    <text evidence="13">The sequence shown here is derived from an EMBL/GenBank/DDBJ whole genome shotgun (WGS) entry which is preliminary data.</text>
</comment>